<evidence type="ECO:0000259" key="1">
    <source>
        <dbReference type="Pfam" id="PF20976"/>
    </source>
</evidence>
<dbReference type="AlphaFoldDB" id="A0A1X6MP91"/>
<proteinExistence type="predicted"/>
<accession>A0A1X6MP91</accession>
<dbReference type="InterPro" id="IPR049128">
    <property type="entry name" value="Pop8-like_dom"/>
</dbReference>
<dbReference type="GeneID" id="36328494"/>
<reference evidence="2 3" key="1">
    <citation type="submission" date="2017-04" db="EMBL/GenBank/DDBJ databases">
        <title>Genome Sequence of the Model Brown-Rot Fungus Postia placenta SB12.</title>
        <authorList>
            <consortium name="DOE Joint Genome Institute"/>
            <person name="Gaskell J."/>
            <person name="Kersten P."/>
            <person name="Larrondo L.F."/>
            <person name="Canessa P."/>
            <person name="Martinez D."/>
            <person name="Hibbett D."/>
            <person name="Schmoll M."/>
            <person name="Kubicek C.P."/>
            <person name="Martinez A.T."/>
            <person name="Yadav J."/>
            <person name="Master E."/>
            <person name="Magnuson J.K."/>
            <person name="James T."/>
            <person name="Yaver D."/>
            <person name="Berka R."/>
            <person name="Labutti K."/>
            <person name="Lipzen A."/>
            <person name="Aerts A."/>
            <person name="Barry K."/>
            <person name="Henrissat B."/>
            <person name="Blanchette R."/>
            <person name="Grigoriev I."/>
            <person name="Cullen D."/>
        </authorList>
    </citation>
    <scope>NUCLEOTIDE SEQUENCE [LARGE SCALE GENOMIC DNA]</scope>
    <source>
        <strain evidence="2 3">MAD-698-R-SB12</strain>
    </source>
</reference>
<evidence type="ECO:0000313" key="3">
    <source>
        <dbReference type="Proteomes" id="UP000194127"/>
    </source>
</evidence>
<protein>
    <recommendedName>
        <fullName evidence="1">Ribonucleases P/MRP subunit Pop8-like domain-containing protein</fullName>
    </recommendedName>
</protein>
<feature type="domain" description="Ribonucleases P/MRP subunit Pop8-like" evidence="1">
    <location>
        <begin position="12"/>
        <end position="74"/>
    </location>
</feature>
<dbReference type="OrthoDB" id="3265020at2759"/>
<dbReference type="Pfam" id="PF20976">
    <property type="entry name" value="Pop8"/>
    <property type="match status" value="1"/>
</dbReference>
<evidence type="ECO:0000313" key="2">
    <source>
        <dbReference type="EMBL" id="OSX58012.1"/>
    </source>
</evidence>
<name>A0A1X6MP91_9APHY</name>
<dbReference type="Proteomes" id="UP000194127">
    <property type="component" value="Unassembled WGS sequence"/>
</dbReference>
<keyword evidence="3" id="KW-1185">Reference proteome</keyword>
<gene>
    <name evidence="2" type="ORF">POSPLADRAFT_1124173</name>
</gene>
<sequence length="95" mass="10203">LPSSYHYVRFTATPSCTDAVTVRKSIQDALGQTFGMLYANTYVDILWIADDGSETVVRVAASEAAKLMASVAVYQGSPRLSVVKESPFLPSLLSA</sequence>
<feature type="non-terminal residue" evidence="2">
    <location>
        <position position="95"/>
    </location>
</feature>
<dbReference type="RefSeq" id="XP_024334806.1">
    <property type="nucleotide sequence ID" value="XM_024483545.1"/>
</dbReference>
<feature type="non-terminal residue" evidence="2">
    <location>
        <position position="1"/>
    </location>
</feature>
<organism evidence="2 3">
    <name type="scientific">Postia placenta MAD-698-R-SB12</name>
    <dbReference type="NCBI Taxonomy" id="670580"/>
    <lineage>
        <taxon>Eukaryota</taxon>
        <taxon>Fungi</taxon>
        <taxon>Dikarya</taxon>
        <taxon>Basidiomycota</taxon>
        <taxon>Agaricomycotina</taxon>
        <taxon>Agaricomycetes</taxon>
        <taxon>Polyporales</taxon>
        <taxon>Adustoporiaceae</taxon>
        <taxon>Rhodonia</taxon>
    </lineage>
</organism>
<dbReference type="EMBL" id="KZ110606">
    <property type="protein sequence ID" value="OSX58012.1"/>
    <property type="molecule type" value="Genomic_DNA"/>
</dbReference>